<dbReference type="Pfam" id="PF03646">
    <property type="entry name" value="FlaG"/>
    <property type="match status" value="1"/>
</dbReference>
<dbReference type="Gene3D" id="3.30.160.170">
    <property type="entry name" value="FlaG-like"/>
    <property type="match status" value="1"/>
</dbReference>
<dbReference type="PANTHER" id="PTHR37166:SF1">
    <property type="entry name" value="PROTEIN FLAG"/>
    <property type="match status" value="1"/>
</dbReference>
<keyword evidence="3" id="KW-1185">Reference proteome</keyword>
<dbReference type="PANTHER" id="PTHR37166">
    <property type="entry name" value="PROTEIN FLAG"/>
    <property type="match status" value="1"/>
</dbReference>
<dbReference type="Proteomes" id="UP000677265">
    <property type="component" value="Unassembled WGS sequence"/>
</dbReference>
<organism evidence="1">
    <name type="scientific">Neobacillus citreus</name>
    <dbReference type="NCBI Taxonomy" id="2833578"/>
    <lineage>
        <taxon>Bacteria</taxon>
        <taxon>Bacillati</taxon>
        <taxon>Bacillota</taxon>
        <taxon>Bacilli</taxon>
        <taxon>Bacillales</taxon>
        <taxon>Bacillaceae</taxon>
        <taxon>Neobacillus</taxon>
    </lineage>
</organism>
<keyword evidence="1" id="KW-0969">Cilium</keyword>
<evidence type="ECO:0000313" key="3">
    <source>
        <dbReference type="Proteomes" id="UP000677265"/>
    </source>
</evidence>
<dbReference type="EMBL" id="JAGYPE020000001">
    <property type="protein sequence ID" value="MCH6263908.1"/>
    <property type="molecule type" value="Genomic_DNA"/>
</dbReference>
<reference evidence="1" key="1">
    <citation type="submission" date="2021-05" db="EMBL/GenBank/DDBJ databases">
        <title>Novel Bacillus species.</title>
        <authorList>
            <person name="Liu G."/>
        </authorList>
    </citation>
    <scope>NUCLEOTIDE SEQUENCE</scope>
    <source>
        <strain evidence="1 3">FJAT-50051</strain>
    </source>
</reference>
<keyword evidence="1" id="KW-0966">Cell projection</keyword>
<dbReference type="NCBIfam" id="NF005834">
    <property type="entry name" value="PRK07738.1"/>
    <property type="match status" value="1"/>
</dbReference>
<comment type="caution">
    <text evidence="1">The sequence shown here is derived from an EMBL/GenBank/DDBJ whole genome shotgun (WGS) entry which is preliminary data.</text>
</comment>
<dbReference type="SUPFAM" id="SSF160214">
    <property type="entry name" value="FlaG-like"/>
    <property type="match status" value="1"/>
</dbReference>
<evidence type="ECO:0000313" key="1">
    <source>
        <dbReference type="EMBL" id="MBS4180323.1"/>
    </source>
</evidence>
<dbReference type="EMBL" id="JAGYPE010000001">
    <property type="protein sequence ID" value="MBS4180323.1"/>
    <property type="molecule type" value="Genomic_DNA"/>
</dbReference>
<dbReference type="RefSeq" id="WP_213140320.1">
    <property type="nucleotide sequence ID" value="NZ_JAGYPE020000001.1"/>
</dbReference>
<sequence length="115" mass="13273">MLDKLTAANSSFTKKVEQVESISKVKEVTPDKQNPLYQGQDLKEKTEKVIESINQFLKESNTHLKFRFHDELKEFYVAIVDDTTNEVVKEIPPKKMLDMYAAMTEYLGLLVDMKG</sequence>
<evidence type="ECO:0000313" key="2">
    <source>
        <dbReference type="EMBL" id="MCH6263908.1"/>
    </source>
</evidence>
<keyword evidence="1" id="KW-0282">Flagellum</keyword>
<dbReference type="InterPro" id="IPR005186">
    <property type="entry name" value="FlaG"/>
</dbReference>
<protein>
    <submittedName>
        <fullName evidence="1">Flagellar protein FlaG</fullName>
    </submittedName>
</protein>
<gene>
    <name evidence="1" type="primary">flaG</name>
    <name evidence="2" type="ORF">KHB02_000010</name>
    <name evidence="1" type="ORF">KHB02_02850</name>
</gene>
<accession>A0A942Y7F6</accession>
<proteinExistence type="predicted"/>
<dbReference type="InterPro" id="IPR035924">
    <property type="entry name" value="FlaG-like_sf"/>
</dbReference>
<dbReference type="AlphaFoldDB" id="A0A942Y7F6"/>
<name>A0A942Y7F6_9BACI</name>